<evidence type="ECO:0000256" key="1">
    <source>
        <dbReference type="ARBA" id="ARBA00005896"/>
    </source>
</evidence>
<proteinExistence type="inferred from homology"/>
<dbReference type="GO" id="GO:0046872">
    <property type="term" value="F:metal ion binding"/>
    <property type="evidence" value="ECO:0007669"/>
    <property type="project" value="UniProtKB-KW"/>
</dbReference>
<keyword evidence="5" id="KW-0408">Iron</keyword>
<dbReference type="GO" id="GO:0051213">
    <property type="term" value="F:dioxygenase activity"/>
    <property type="evidence" value="ECO:0007669"/>
    <property type="project" value="UniProtKB-KW"/>
</dbReference>
<evidence type="ECO:0000256" key="4">
    <source>
        <dbReference type="ARBA" id="ARBA00023002"/>
    </source>
</evidence>
<gene>
    <name evidence="7" type="ORF">MGWOODY_XGa832</name>
</gene>
<evidence type="ECO:0000313" key="7">
    <source>
        <dbReference type="EMBL" id="CUS54528.1"/>
    </source>
</evidence>
<evidence type="ECO:0000256" key="2">
    <source>
        <dbReference type="ARBA" id="ARBA00022723"/>
    </source>
</evidence>
<dbReference type="InterPro" id="IPR042098">
    <property type="entry name" value="TauD-like_sf"/>
</dbReference>
<keyword evidence="4" id="KW-0560">Oxidoreductase</keyword>
<protein>
    <submittedName>
        <fullName evidence="7">Dioxygenase, TauD/TfdA family</fullName>
    </submittedName>
</protein>
<organism evidence="7">
    <name type="scientific">hydrothermal vent metagenome</name>
    <dbReference type="NCBI Taxonomy" id="652676"/>
    <lineage>
        <taxon>unclassified sequences</taxon>
        <taxon>metagenomes</taxon>
        <taxon>ecological metagenomes</taxon>
    </lineage>
</organism>
<dbReference type="InterPro" id="IPR003819">
    <property type="entry name" value="TauD/TfdA-like"/>
</dbReference>
<dbReference type="PANTHER" id="PTHR43779">
    <property type="entry name" value="DIOXYGENASE RV0097-RELATED"/>
    <property type="match status" value="1"/>
</dbReference>
<dbReference type="EMBL" id="CZRL01000104">
    <property type="protein sequence ID" value="CUS54528.1"/>
    <property type="molecule type" value="Genomic_DNA"/>
</dbReference>
<comment type="similarity">
    <text evidence="1">Belongs to the TfdA dioxygenase family.</text>
</comment>
<evidence type="ECO:0000259" key="6">
    <source>
        <dbReference type="Pfam" id="PF02668"/>
    </source>
</evidence>
<dbReference type="AlphaFoldDB" id="A0A160TUT6"/>
<evidence type="ECO:0000256" key="3">
    <source>
        <dbReference type="ARBA" id="ARBA00022964"/>
    </source>
</evidence>
<evidence type="ECO:0000256" key="5">
    <source>
        <dbReference type="ARBA" id="ARBA00023004"/>
    </source>
</evidence>
<dbReference type="Gene3D" id="3.60.130.10">
    <property type="entry name" value="Clavaminate synthase-like"/>
    <property type="match status" value="1"/>
</dbReference>
<name>A0A160TUT6_9ZZZZ</name>
<dbReference type="Pfam" id="PF02668">
    <property type="entry name" value="TauD"/>
    <property type="match status" value="1"/>
</dbReference>
<sequence>MIVTPAHNLIGARIDHLDISHNPDSDLTPQLWSLLRRYDLLIISNQQLTDQQQIEFSEQLGSLETTKPGSTGAGTKLVTLSNLDSRGHPVEPSHRQNLIRKANQLWHADSSFKPIPAKLSVLSARQIPDHGGETQFVNMRSVYRSLPKHEQERFEGYIAIHDFAHSRKIVDPDLMTYEERVALPPVRQPLIINHDEGQGRSLYIGSHVSHIEGLSKHGSEQLIDRLITFATQDKFIYSHDWNVHDLLIWNNLTVIHRGTPLPDSRVPRVLVRTTIAGDRPLISYAEDEKFKSEHI</sequence>
<keyword evidence="2" id="KW-0479">Metal-binding</keyword>
<dbReference type="PANTHER" id="PTHR43779:SF3">
    <property type="entry name" value="(3R)-3-[(CARBOXYMETHYL)AMINO]FATTY ACID OXYGENASE_DECARBOXYLASE"/>
    <property type="match status" value="1"/>
</dbReference>
<reference evidence="7" key="1">
    <citation type="submission" date="2015-10" db="EMBL/GenBank/DDBJ databases">
        <authorList>
            <person name="Gilbert D.G."/>
        </authorList>
    </citation>
    <scope>NUCLEOTIDE SEQUENCE</scope>
</reference>
<accession>A0A160TUT6</accession>
<feature type="domain" description="TauD/TfdA-like" evidence="6">
    <location>
        <begin position="4"/>
        <end position="274"/>
    </location>
</feature>
<dbReference type="SUPFAM" id="SSF51197">
    <property type="entry name" value="Clavaminate synthase-like"/>
    <property type="match status" value="1"/>
</dbReference>
<keyword evidence="3 7" id="KW-0223">Dioxygenase</keyword>
<dbReference type="InterPro" id="IPR051178">
    <property type="entry name" value="TfdA_dioxygenase"/>
</dbReference>